<reference evidence="1" key="1">
    <citation type="submission" date="2014-09" db="EMBL/GenBank/DDBJ databases">
        <authorList>
            <person name="Magalhaes I.L.F."/>
            <person name="Oliveira U."/>
            <person name="Santos F.R."/>
            <person name="Vidigal T.H.D.A."/>
            <person name="Brescovit A.D."/>
            <person name="Santos A.J."/>
        </authorList>
    </citation>
    <scope>NUCLEOTIDE SEQUENCE</scope>
    <source>
        <tissue evidence="1">Shoot tissue taken approximately 20 cm above the soil surface</tissue>
    </source>
</reference>
<organism evidence="1">
    <name type="scientific">Arundo donax</name>
    <name type="common">Giant reed</name>
    <name type="synonym">Donax arundinaceus</name>
    <dbReference type="NCBI Taxonomy" id="35708"/>
    <lineage>
        <taxon>Eukaryota</taxon>
        <taxon>Viridiplantae</taxon>
        <taxon>Streptophyta</taxon>
        <taxon>Embryophyta</taxon>
        <taxon>Tracheophyta</taxon>
        <taxon>Spermatophyta</taxon>
        <taxon>Magnoliopsida</taxon>
        <taxon>Liliopsida</taxon>
        <taxon>Poales</taxon>
        <taxon>Poaceae</taxon>
        <taxon>PACMAD clade</taxon>
        <taxon>Arundinoideae</taxon>
        <taxon>Arundineae</taxon>
        <taxon>Arundo</taxon>
    </lineage>
</organism>
<reference evidence="1" key="2">
    <citation type="journal article" date="2015" name="Data Brief">
        <title>Shoot transcriptome of the giant reed, Arundo donax.</title>
        <authorList>
            <person name="Barrero R.A."/>
            <person name="Guerrero F.D."/>
            <person name="Moolhuijzen P."/>
            <person name="Goolsby J.A."/>
            <person name="Tidwell J."/>
            <person name="Bellgard S.E."/>
            <person name="Bellgard M.I."/>
        </authorList>
    </citation>
    <scope>NUCLEOTIDE SEQUENCE</scope>
    <source>
        <tissue evidence="1">Shoot tissue taken approximately 20 cm above the soil surface</tissue>
    </source>
</reference>
<dbReference type="AlphaFoldDB" id="A0A0A8ZHJ8"/>
<protein>
    <submittedName>
        <fullName evidence="1">Uncharacterized protein</fullName>
    </submittedName>
</protein>
<accession>A0A0A8ZHJ8</accession>
<dbReference type="EMBL" id="GBRH01260772">
    <property type="protein sequence ID" value="JAD37123.1"/>
    <property type="molecule type" value="Transcribed_RNA"/>
</dbReference>
<name>A0A0A8ZHJ8_ARUDO</name>
<evidence type="ECO:0000313" key="1">
    <source>
        <dbReference type="EMBL" id="JAD37123.1"/>
    </source>
</evidence>
<sequence>MKVYFTMYSAMSFRADSHLQRGSTNLILAHSSRSFFVDIKPKHGLS</sequence>
<proteinExistence type="predicted"/>